<dbReference type="SUPFAM" id="SSF53323">
    <property type="entry name" value="Pyruvate-ferredoxin oxidoreductase, PFOR, domain III"/>
    <property type="match status" value="1"/>
</dbReference>
<dbReference type="Proteomes" id="UP000381093">
    <property type="component" value="Unassembled WGS sequence"/>
</dbReference>
<dbReference type="PROSITE" id="PS51379">
    <property type="entry name" value="4FE4S_FER_2"/>
    <property type="match status" value="1"/>
</dbReference>
<keyword evidence="1" id="KW-0560">Oxidoreductase</keyword>
<evidence type="ECO:0000313" key="4">
    <source>
        <dbReference type="Proteomes" id="UP000381093"/>
    </source>
</evidence>
<dbReference type="InterPro" id="IPR002869">
    <property type="entry name" value="Pyrv_flavodox_OxRed_cen"/>
</dbReference>
<dbReference type="EMBL" id="CABVHW010000006">
    <property type="protein sequence ID" value="VVN97787.1"/>
    <property type="molecule type" value="Genomic_DNA"/>
</dbReference>
<name>A0A5E7C604_PSEFL</name>
<feature type="domain" description="4Fe-4S ferredoxin-type" evidence="2">
    <location>
        <begin position="630"/>
        <end position="662"/>
    </location>
</feature>
<dbReference type="SUPFAM" id="SSF52922">
    <property type="entry name" value="TK C-terminal domain-like"/>
    <property type="match status" value="1"/>
</dbReference>
<dbReference type="InterPro" id="IPR019752">
    <property type="entry name" value="Pyrv/ketoisovalerate_OxRed_cat"/>
</dbReference>
<dbReference type="NCBIfam" id="NF009589">
    <property type="entry name" value="PRK13030.1"/>
    <property type="match status" value="1"/>
</dbReference>
<dbReference type="Pfam" id="PF20169">
    <property type="entry name" value="DUF6537"/>
    <property type="match status" value="1"/>
</dbReference>
<evidence type="ECO:0000256" key="1">
    <source>
        <dbReference type="ARBA" id="ARBA00023002"/>
    </source>
</evidence>
<evidence type="ECO:0000259" key="2">
    <source>
        <dbReference type="PROSITE" id="PS51379"/>
    </source>
</evidence>
<sequence length="1173" mass="129973">MAKTVVKLDDKFTQQEGRIYISSNQALVRLPIMQRQRDLAAGLNTAGYITGYRGSPIGIYDAALWAASSHLKENHIDFQPGVNEEMAAAAVRGTQWLNYYKEAKYDGVFSIWYAKNLGIDRAFEVLRQGNLEGSAANGGVLVVGADDVGGKSTVTATASDTVWRAALMPILYPSNTQEYLDYGLYGIGLSRFAGVWTGFKVVTDTIELTSTVDLDPHRARIILPTEFQMPAGGLNKIRGDIAPLPIERRLVEYKLPAVIEFARINHLNRTIFDSDRRELGIITAGKQYLDVREALNELGIDEARAREMGIRLHKLGMIYPLEPQGIEQFCANHKEVLVVEEKSAFVEDQLTSLLYHMSPNSRPLITGKRDPQGQRLIPEFGETSVSLVVDILIRRLEALGIGDERLAERIRSLRNRQTKVQPIKSTGLVRTAYFCSGCPHNTSTRTVDGSLSFAGVGCHGLAAMFMPDRPHEWAVEMGGEGMLWAGLHRYVDIPHAFQNLGDGTYFHSGILAIRAAVASGANLTYKLLYNDAVAMTGGQPLDGKLTVEAMANQVYWEGVKPIVIVTDEPEKYPVDIKWPEGTTVRHRRDLEEVQREMQKVTGVSAILYDQTCAAEKRRRRKRKQFPDPPKRVFINQDVCEGCGDCSKKSNCVSVQPLETEFGRKRKIDQSSCNKDFSCQEGFCPSFVSVHGGAVRKFGAAFKDEDLNQLFASLPVPECQFSAPVYNLVMTGIGGTGVLTVAAIAGMAAHLDHKGASVMDMTGMAQKGGSVLSHIRIASSPDELFAPRLWNGSADLVLGCDLVVTASPQTLELISSETTRIVVNTDVVPTAQFQSNGALTLDPEVQLGVLRDLVGAESVVGLNATDIATRLMGDSITTNMFMLGLAVQKGLVPLSLGSIEEAIRMNGTQVTNTLQVFNWGRLAAHDPAKLKDYLARCGSEETTEPVTQTLEQLIESRVKHLTAYQNKAWAQRYLDFVTRVRTAEMKAVPGNELIITAAVARYLSKLMSYKDEFEVARLYTNGDFIRRLQQQFDGDFKLHFHMAPPGIARPRKPGAEPRKIEIGSWMFQMLKFTAKLKGLRGSLLDPFGKTAERRMERRLIVEYRELIESMLPRLNANMQRQIEQIAELPEMVKGYGHIKEGNVALYEKEMQRLLTQLDAKPEPVRLITPVTTVG</sequence>
<dbReference type="GO" id="GO:0016903">
    <property type="term" value="F:oxidoreductase activity, acting on the aldehyde or oxo group of donors"/>
    <property type="evidence" value="ECO:0007669"/>
    <property type="project" value="InterPro"/>
</dbReference>
<dbReference type="InterPro" id="IPR009014">
    <property type="entry name" value="Transketo_C/PFOR_II"/>
</dbReference>
<dbReference type="InterPro" id="IPR046667">
    <property type="entry name" value="DUF6537"/>
</dbReference>
<dbReference type="SUPFAM" id="SSF52518">
    <property type="entry name" value="Thiamin diphosphate-binding fold (THDP-binding)"/>
    <property type="match status" value="2"/>
</dbReference>
<protein>
    <recommendedName>
        <fullName evidence="2">4Fe-4S ferredoxin-type domain-containing protein</fullName>
    </recommendedName>
</protein>
<dbReference type="PANTHER" id="PTHR48084">
    <property type="entry name" value="2-OXOGLUTARATE OXIDOREDUCTASE SUBUNIT KORB-RELATED"/>
    <property type="match status" value="1"/>
</dbReference>
<dbReference type="InterPro" id="IPR029061">
    <property type="entry name" value="THDP-binding"/>
</dbReference>
<dbReference type="InterPro" id="IPR017896">
    <property type="entry name" value="4Fe4S_Fe-S-bd"/>
</dbReference>
<dbReference type="Pfam" id="PF01558">
    <property type="entry name" value="POR"/>
    <property type="match status" value="1"/>
</dbReference>
<dbReference type="Gene3D" id="3.40.920.10">
    <property type="entry name" value="Pyruvate-ferredoxin oxidoreductase, PFOR, domain III"/>
    <property type="match status" value="1"/>
</dbReference>
<dbReference type="InterPro" id="IPR051457">
    <property type="entry name" value="2-oxoacid:Fd_oxidoreductase"/>
</dbReference>
<accession>A0A5E7C604</accession>
<dbReference type="AlphaFoldDB" id="A0A5E7C604"/>
<dbReference type="Gene3D" id="3.40.50.970">
    <property type="match status" value="1"/>
</dbReference>
<dbReference type="PANTHER" id="PTHR48084:SF3">
    <property type="entry name" value="SUBUNIT OF PYRUVATE:FLAVODOXIN OXIDOREDUCTASE"/>
    <property type="match status" value="1"/>
</dbReference>
<dbReference type="NCBIfam" id="NF009588">
    <property type="entry name" value="PRK13029.1"/>
    <property type="match status" value="1"/>
</dbReference>
<organism evidence="3 4">
    <name type="scientific">Pseudomonas fluorescens</name>
    <dbReference type="NCBI Taxonomy" id="294"/>
    <lineage>
        <taxon>Bacteria</taxon>
        <taxon>Pseudomonadati</taxon>
        <taxon>Pseudomonadota</taxon>
        <taxon>Gammaproteobacteria</taxon>
        <taxon>Pseudomonadales</taxon>
        <taxon>Pseudomonadaceae</taxon>
        <taxon>Pseudomonas</taxon>
    </lineage>
</organism>
<gene>
    <name evidence="3" type="ORF">PS710_02408</name>
</gene>
<evidence type="ECO:0000313" key="3">
    <source>
        <dbReference type="EMBL" id="VVN97787.1"/>
    </source>
</evidence>
<dbReference type="RefSeq" id="WP_150764705.1">
    <property type="nucleotide sequence ID" value="NZ_CABVHW010000006.1"/>
</dbReference>
<proteinExistence type="predicted"/>
<reference evidence="3 4" key="1">
    <citation type="submission" date="2019-09" db="EMBL/GenBank/DDBJ databases">
        <authorList>
            <person name="Chandra G."/>
            <person name="Truman W A."/>
        </authorList>
    </citation>
    <scope>NUCLEOTIDE SEQUENCE [LARGE SCALE GENOMIC DNA]</scope>
    <source>
        <strain evidence="3">PS710</strain>
    </source>
</reference>